<evidence type="ECO:0000313" key="5">
    <source>
        <dbReference type="Proteomes" id="UP001597399"/>
    </source>
</evidence>
<feature type="DNA-binding region" description="H-T-H motif" evidence="2">
    <location>
        <begin position="38"/>
        <end position="57"/>
    </location>
</feature>
<dbReference type="InterPro" id="IPR009057">
    <property type="entry name" value="Homeodomain-like_sf"/>
</dbReference>
<dbReference type="PROSITE" id="PS50977">
    <property type="entry name" value="HTH_TETR_2"/>
    <property type="match status" value="1"/>
</dbReference>
<dbReference type="PANTHER" id="PTHR43479">
    <property type="entry name" value="ACREF/ENVCD OPERON REPRESSOR-RELATED"/>
    <property type="match status" value="1"/>
</dbReference>
<evidence type="ECO:0000259" key="3">
    <source>
        <dbReference type="PROSITE" id="PS50977"/>
    </source>
</evidence>
<protein>
    <submittedName>
        <fullName evidence="4">TetR/AcrR family transcriptional regulator</fullName>
    </submittedName>
</protein>
<dbReference type="Proteomes" id="UP001597399">
    <property type="component" value="Unassembled WGS sequence"/>
</dbReference>
<organism evidence="4 5">
    <name type="scientific">Sporolactobacillus shoreicorticis</name>
    <dbReference type="NCBI Taxonomy" id="1923877"/>
    <lineage>
        <taxon>Bacteria</taxon>
        <taxon>Bacillati</taxon>
        <taxon>Bacillota</taxon>
        <taxon>Bacilli</taxon>
        <taxon>Bacillales</taxon>
        <taxon>Sporolactobacillaceae</taxon>
        <taxon>Sporolactobacillus</taxon>
    </lineage>
</organism>
<dbReference type="InterPro" id="IPR001647">
    <property type="entry name" value="HTH_TetR"/>
</dbReference>
<dbReference type="Pfam" id="PF14278">
    <property type="entry name" value="TetR_C_8"/>
    <property type="match status" value="1"/>
</dbReference>
<evidence type="ECO:0000256" key="2">
    <source>
        <dbReference type="PROSITE-ProRule" id="PRU00335"/>
    </source>
</evidence>
<dbReference type="SUPFAM" id="SSF46689">
    <property type="entry name" value="Homeodomain-like"/>
    <property type="match status" value="1"/>
</dbReference>
<keyword evidence="5" id="KW-1185">Reference proteome</keyword>
<comment type="caution">
    <text evidence="4">The sequence shown here is derived from an EMBL/GenBank/DDBJ whole genome shotgun (WGS) entry which is preliminary data.</text>
</comment>
<evidence type="ECO:0000256" key="1">
    <source>
        <dbReference type="ARBA" id="ARBA00023125"/>
    </source>
</evidence>
<dbReference type="PANTHER" id="PTHR43479:SF23">
    <property type="entry name" value="HTH TETR-TYPE DOMAIN-CONTAINING PROTEIN"/>
    <property type="match status" value="1"/>
</dbReference>
<dbReference type="RefSeq" id="WP_253058041.1">
    <property type="nucleotide sequence ID" value="NZ_JAMXWM010000002.1"/>
</dbReference>
<evidence type="ECO:0000313" key="4">
    <source>
        <dbReference type="EMBL" id="MFD2693324.1"/>
    </source>
</evidence>
<dbReference type="InterPro" id="IPR039532">
    <property type="entry name" value="TetR_C_Firmicutes"/>
</dbReference>
<name>A0ABW5S0S1_9BACL</name>
<dbReference type="InterPro" id="IPR050624">
    <property type="entry name" value="HTH-type_Tx_Regulator"/>
</dbReference>
<accession>A0ABW5S0S1</accession>
<keyword evidence="1 2" id="KW-0238">DNA-binding</keyword>
<dbReference type="EMBL" id="JBHUMQ010000015">
    <property type="protein sequence ID" value="MFD2693324.1"/>
    <property type="molecule type" value="Genomic_DNA"/>
</dbReference>
<dbReference type="Gene3D" id="1.10.357.10">
    <property type="entry name" value="Tetracycline Repressor, domain 2"/>
    <property type="match status" value="1"/>
</dbReference>
<feature type="domain" description="HTH tetR-type" evidence="3">
    <location>
        <begin position="14"/>
        <end position="75"/>
    </location>
</feature>
<proteinExistence type="predicted"/>
<sequence>MYKKIRKTDDPRVQRSKRMFKDALISLIEEYPDRSKLTVQNIADRAELNRATFYLHYHDVKDLMQQMIDEMLSELRSLLKPKDEQAKESFSGRTRLITFIDYFYKNASFYNIMLENKAFRRKVFSVILDIVMYWEPRRTTRNPHPLPNEIIASSTLGIISWWLEEGTPYSPNYLANLIIQLFEHGNNH</sequence>
<reference evidence="5" key="1">
    <citation type="journal article" date="2019" name="Int. J. Syst. Evol. Microbiol.">
        <title>The Global Catalogue of Microorganisms (GCM) 10K type strain sequencing project: providing services to taxonomists for standard genome sequencing and annotation.</title>
        <authorList>
            <consortium name="The Broad Institute Genomics Platform"/>
            <consortium name="The Broad Institute Genome Sequencing Center for Infectious Disease"/>
            <person name="Wu L."/>
            <person name="Ma J."/>
        </authorList>
    </citation>
    <scope>NUCLEOTIDE SEQUENCE [LARGE SCALE GENOMIC DNA]</scope>
    <source>
        <strain evidence="5">TISTR 2466</strain>
    </source>
</reference>
<gene>
    <name evidence="4" type="ORF">ACFSUE_06715</name>
</gene>